<dbReference type="EMBL" id="BAABAB010000010">
    <property type="protein sequence ID" value="GAA3616227.1"/>
    <property type="molecule type" value="Genomic_DNA"/>
</dbReference>
<sequence>MNVTMQRIPSRLRVLIVLVAGAFVIGLLSFAHPPAALASCSTPSMAGAWQNIDPNTRSLTRVSVGFECGDQVLCDTDGHCTGGDSYFTLHPYGKCHPSDCDWGARRAQDMGSGWQRATFSYSWATKYVWVKTYTYGGRLYLRVYTWTDYTAADGRTDYSTDEWMLK</sequence>
<dbReference type="RefSeq" id="WP_344803543.1">
    <property type="nucleotide sequence ID" value="NZ_BAABAB010000010.1"/>
</dbReference>
<evidence type="ECO:0000313" key="1">
    <source>
        <dbReference type="EMBL" id="GAA3616227.1"/>
    </source>
</evidence>
<proteinExistence type="predicted"/>
<organism evidence="1 2">
    <name type="scientific">Microlunatus ginsengisoli</name>
    <dbReference type="NCBI Taxonomy" id="363863"/>
    <lineage>
        <taxon>Bacteria</taxon>
        <taxon>Bacillati</taxon>
        <taxon>Actinomycetota</taxon>
        <taxon>Actinomycetes</taxon>
        <taxon>Propionibacteriales</taxon>
        <taxon>Propionibacteriaceae</taxon>
        <taxon>Microlunatus</taxon>
    </lineage>
</organism>
<reference evidence="2" key="1">
    <citation type="journal article" date="2019" name="Int. J. Syst. Evol. Microbiol.">
        <title>The Global Catalogue of Microorganisms (GCM) 10K type strain sequencing project: providing services to taxonomists for standard genome sequencing and annotation.</title>
        <authorList>
            <consortium name="The Broad Institute Genomics Platform"/>
            <consortium name="The Broad Institute Genome Sequencing Center for Infectious Disease"/>
            <person name="Wu L."/>
            <person name="Ma J."/>
        </authorList>
    </citation>
    <scope>NUCLEOTIDE SEQUENCE [LARGE SCALE GENOMIC DNA]</scope>
    <source>
        <strain evidence="2">JCM 16929</strain>
    </source>
</reference>
<comment type="caution">
    <text evidence="1">The sequence shown here is derived from an EMBL/GenBank/DDBJ whole genome shotgun (WGS) entry which is preliminary data.</text>
</comment>
<evidence type="ECO:0008006" key="3">
    <source>
        <dbReference type="Google" id="ProtNLM"/>
    </source>
</evidence>
<keyword evidence="2" id="KW-1185">Reference proteome</keyword>
<dbReference type="Proteomes" id="UP001501490">
    <property type="component" value="Unassembled WGS sequence"/>
</dbReference>
<gene>
    <name evidence="1" type="ORF">GCM10022236_17980</name>
</gene>
<name>A0ABP6ZQQ0_9ACTN</name>
<accession>A0ABP6ZQQ0</accession>
<evidence type="ECO:0000313" key="2">
    <source>
        <dbReference type="Proteomes" id="UP001501490"/>
    </source>
</evidence>
<protein>
    <recommendedName>
        <fullName evidence="3">Peptidase inhibitor family I36</fullName>
    </recommendedName>
</protein>